<dbReference type="InterPro" id="IPR023406">
    <property type="entry name" value="Topo_IA_AS"/>
</dbReference>
<feature type="domain" description="Toprim" evidence="15">
    <location>
        <begin position="9"/>
        <end position="122"/>
    </location>
</feature>
<dbReference type="HAMAP" id="MF_00952">
    <property type="entry name" value="Topoisom_1_prok"/>
    <property type="match status" value="1"/>
</dbReference>
<evidence type="ECO:0000256" key="10">
    <source>
        <dbReference type="ARBA" id="ARBA00023235"/>
    </source>
</evidence>
<evidence type="ECO:0000256" key="8">
    <source>
        <dbReference type="ARBA" id="ARBA00023029"/>
    </source>
</evidence>
<name>A0A2M8EM65_UNCKA</name>
<dbReference type="CDD" id="cd03363">
    <property type="entry name" value="TOPRIM_TopoIA_TopoI"/>
    <property type="match status" value="1"/>
</dbReference>
<dbReference type="SMART" id="SM00437">
    <property type="entry name" value="TOP1Ac"/>
    <property type="match status" value="1"/>
</dbReference>
<feature type="non-terminal residue" evidence="17">
    <location>
        <position position="729"/>
    </location>
</feature>
<dbReference type="GO" id="GO:0005694">
    <property type="term" value="C:chromosome"/>
    <property type="evidence" value="ECO:0007669"/>
    <property type="project" value="InterPro"/>
</dbReference>
<proteinExistence type="inferred from homology"/>
<dbReference type="AlphaFoldDB" id="A0A2M8EM65"/>
<dbReference type="EMBL" id="PFSJ01000010">
    <property type="protein sequence ID" value="PJC23815.1"/>
    <property type="molecule type" value="Genomic_DNA"/>
</dbReference>
<dbReference type="PROSITE" id="PS00396">
    <property type="entry name" value="TOPO_IA_1"/>
    <property type="match status" value="1"/>
</dbReference>
<dbReference type="NCBIfam" id="TIGR01051">
    <property type="entry name" value="topA_bact"/>
    <property type="match status" value="1"/>
</dbReference>
<evidence type="ECO:0000259" key="15">
    <source>
        <dbReference type="PROSITE" id="PS50880"/>
    </source>
</evidence>
<evidence type="ECO:0000256" key="2">
    <source>
        <dbReference type="ARBA" id="ARBA00009446"/>
    </source>
</evidence>
<dbReference type="InterPro" id="IPR013826">
    <property type="entry name" value="Topo_IA_cen_sub3"/>
</dbReference>
<dbReference type="Gene3D" id="3.30.65.10">
    <property type="entry name" value="Bacterial Topoisomerase I, domain 1"/>
    <property type="match status" value="2"/>
</dbReference>
<keyword evidence="7" id="KW-0460">Magnesium</keyword>
<evidence type="ECO:0000256" key="5">
    <source>
        <dbReference type="ARBA" id="ARBA00022771"/>
    </source>
</evidence>
<evidence type="ECO:0000256" key="13">
    <source>
        <dbReference type="ARBA" id="ARBA00032235"/>
    </source>
</evidence>
<evidence type="ECO:0000259" key="16">
    <source>
        <dbReference type="PROSITE" id="PS52039"/>
    </source>
</evidence>
<dbReference type="GO" id="GO:0006265">
    <property type="term" value="P:DNA topological change"/>
    <property type="evidence" value="ECO:0007669"/>
    <property type="project" value="InterPro"/>
</dbReference>
<dbReference type="Gene3D" id="3.40.50.140">
    <property type="match status" value="1"/>
</dbReference>
<dbReference type="InterPro" id="IPR013498">
    <property type="entry name" value="Topo_IA_Znf"/>
</dbReference>
<dbReference type="SUPFAM" id="SSF57783">
    <property type="entry name" value="Zinc beta-ribbon"/>
    <property type="match status" value="2"/>
</dbReference>
<comment type="catalytic activity">
    <reaction evidence="1">
        <text>ATP-independent breakage of single-stranded DNA, followed by passage and rejoining.</text>
        <dbReference type="EC" id="5.6.2.1"/>
    </reaction>
</comment>
<reference evidence="18" key="1">
    <citation type="submission" date="2017-09" db="EMBL/GenBank/DDBJ databases">
        <title>Depth-based differentiation of microbial function through sediment-hosted aquifers and enrichment of novel symbionts in the deep terrestrial subsurface.</title>
        <authorList>
            <person name="Probst A.J."/>
            <person name="Ladd B."/>
            <person name="Jarett J.K."/>
            <person name="Geller-Mcgrath D.E."/>
            <person name="Sieber C.M.K."/>
            <person name="Emerson J.B."/>
            <person name="Anantharaman K."/>
            <person name="Thomas B.C."/>
            <person name="Malmstrom R."/>
            <person name="Stieglmeier M."/>
            <person name="Klingl A."/>
            <person name="Woyke T."/>
            <person name="Ryan C.M."/>
            <person name="Banfield J.F."/>
        </authorList>
    </citation>
    <scope>NUCLEOTIDE SEQUENCE [LARGE SCALE GENOMIC DNA]</scope>
</reference>
<dbReference type="SUPFAM" id="SSF56712">
    <property type="entry name" value="Prokaryotic type I DNA topoisomerase"/>
    <property type="match status" value="1"/>
</dbReference>
<comment type="caution">
    <text evidence="17">The sequence shown here is derived from an EMBL/GenBank/DDBJ whole genome shotgun (WGS) entry which is preliminary data.</text>
</comment>
<dbReference type="InterPro" id="IPR013825">
    <property type="entry name" value="Topo_IA_cen_sub2"/>
</dbReference>
<evidence type="ECO:0000313" key="18">
    <source>
        <dbReference type="Proteomes" id="UP000229756"/>
    </source>
</evidence>
<dbReference type="GO" id="GO:0003917">
    <property type="term" value="F:DNA topoisomerase type I (single strand cut, ATP-independent) activity"/>
    <property type="evidence" value="ECO:0007669"/>
    <property type="project" value="UniProtKB-EC"/>
</dbReference>
<dbReference type="InterPro" id="IPR006171">
    <property type="entry name" value="TOPRIM_dom"/>
</dbReference>
<evidence type="ECO:0000256" key="1">
    <source>
        <dbReference type="ARBA" id="ARBA00000213"/>
    </source>
</evidence>
<dbReference type="Gene3D" id="1.10.460.10">
    <property type="entry name" value="Topoisomerase I, domain 2"/>
    <property type="match status" value="1"/>
</dbReference>
<dbReference type="GO" id="GO:0008270">
    <property type="term" value="F:zinc ion binding"/>
    <property type="evidence" value="ECO:0007669"/>
    <property type="project" value="UniProtKB-KW"/>
</dbReference>
<dbReference type="GO" id="GO:0003677">
    <property type="term" value="F:DNA binding"/>
    <property type="evidence" value="ECO:0007669"/>
    <property type="project" value="UniProtKB-KW"/>
</dbReference>
<dbReference type="PROSITE" id="PS52039">
    <property type="entry name" value="TOPO_IA_2"/>
    <property type="match status" value="1"/>
</dbReference>
<dbReference type="PROSITE" id="PS50880">
    <property type="entry name" value="TOPRIM"/>
    <property type="match status" value="1"/>
</dbReference>
<evidence type="ECO:0000313" key="17">
    <source>
        <dbReference type="EMBL" id="PJC23815.1"/>
    </source>
</evidence>
<sequence length="729" mass="82384">MMLDCINMKNLVVVESPSKTKKLASFLGDQYTVVSSVGHIRDLPKSGLGVDVENKFEPEYVISSDKKDVVTDLKKQAKTSDAIYLATDLDREGEAIAWHVAHTINGDKDLKITETNLNYDIADKIKNKEGQSPKVYRVTFNSITKEAVLGAFEKPRKLDMNLINAQQGRRILDRLVGYRLSPLLWEKIRYGLSAGRVQSVAVRLVAEREMEIQKFEKNPYYEIKGEFSDKEKFIAPLVLIDGKSIYTRKKFDLFAGSYTTSLTSIDSEVSANKIKSDLESGSFIVSNVESKESKSHPSPPFTTSTLQQSAASNLGYAPKRTMQLAQKLYEAGYITYMRTDSTQITPDAVSDVRNFIKKSYPKEYILVHERFFKSKEKLKTQEAHEAIRPTDVKLESDDLPKSLTEQHKKLYDLIWRRTVATQMSSAVFANTKIFVEDSSHKYVFEAKGSVVIFDGYLKVYYNKKKDEILPALKVGQSIDLSKLLVELKEMSPPPRYNESSLVKELESFNIGRPSTYASIISTIQARGYVGKNERALFPTDNGLVVNDLLVKHFPQIVDIDFTAEMEEGLDTVALGELDWRKLIKDFYIPFDKLVALKKKEIKKEDIVVMEETDEMCPECKKNKLIIKLGKFGKFLSCSDYPTCKYARPLESADANGQSTDSPEILDMIKDPCPECSGKLVLKEGRFGKFVACENYPKCKFTKAILNKTGLKCPDCGEKHGGEVIQKKTK</sequence>
<feature type="domain" description="Topo IA-type catalytic" evidence="16">
    <location>
        <begin position="159"/>
        <end position="594"/>
    </location>
</feature>
<dbReference type="InterPro" id="IPR005733">
    <property type="entry name" value="TopoI_bac-type"/>
</dbReference>
<keyword evidence="9" id="KW-0238">DNA-binding</keyword>
<evidence type="ECO:0000256" key="6">
    <source>
        <dbReference type="ARBA" id="ARBA00022833"/>
    </source>
</evidence>
<dbReference type="CDD" id="cd00186">
    <property type="entry name" value="TOP1Ac"/>
    <property type="match status" value="1"/>
</dbReference>
<comment type="similarity">
    <text evidence="2">Belongs to the type IA topoisomerase family.</text>
</comment>
<dbReference type="SMART" id="SM00493">
    <property type="entry name" value="TOPRIM"/>
    <property type="match status" value="1"/>
</dbReference>
<dbReference type="InterPro" id="IPR013824">
    <property type="entry name" value="Topo_IA_cen_sub1"/>
</dbReference>
<dbReference type="InterPro" id="IPR034149">
    <property type="entry name" value="TOPRIM_TopoI"/>
</dbReference>
<evidence type="ECO:0000256" key="14">
    <source>
        <dbReference type="ARBA" id="ARBA00032877"/>
    </source>
</evidence>
<dbReference type="InterPro" id="IPR023405">
    <property type="entry name" value="Topo_IA_core_domain"/>
</dbReference>
<keyword evidence="10 17" id="KW-0413">Isomerase</keyword>
<dbReference type="Proteomes" id="UP000229756">
    <property type="component" value="Unassembled WGS sequence"/>
</dbReference>
<evidence type="ECO:0000256" key="3">
    <source>
        <dbReference type="ARBA" id="ARBA00012891"/>
    </source>
</evidence>
<dbReference type="InterPro" id="IPR013497">
    <property type="entry name" value="Topo_IA_cen"/>
</dbReference>
<keyword evidence="6" id="KW-0862">Zinc</keyword>
<dbReference type="PANTHER" id="PTHR42785:SF1">
    <property type="entry name" value="DNA TOPOISOMERASE"/>
    <property type="match status" value="1"/>
</dbReference>
<dbReference type="EC" id="5.6.2.1" evidence="3"/>
<evidence type="ECO:0000256" key="12">
    <source>
        <dbReference type="ARBA" id="ARBA00031985"/>
    </source>
</evidence>
<dbReference type="InterPro" id="IPR003602">
    <property type="entry name" value="Topo_IA_DNA-bd_dom"/>
</dbReference>
<dbReference type="InterPro" id="IPR003601">
    <property type="entry name" value="Topo_IA_2"/>
</dbReference>
<dbReference type="PRINTS" id="PR00417">
    <property type="entry name" value="PRTPISMRASEI"/>
</dbReference>
<keyword evidence="5" id="KW-0863">Zinc-finger</keyword>
<protein>
    <recommendedName>
        <fullName evidence="3">DNA topoisomerase</fullName>
        <ecNumber evidence="3">5.6.2.1</ecNumber>
    </recommendedName>
    <alternativeName>
        <fullName evidence="14">Omega-protein</fullName>
    </alternativeName>
    <alternativeName>
        <fullName evidence="13">Relaxing enzyme</fullName>
    </alternativeName>
    <alternativeName>
        <fullName evidence="11">Swivelase</fullName>
    </alternativeName>
    <alternativeName>
        <fullName evidence="12">Untwisting enzyme</fullName>
    </alternativeName>
</protein>
<evidence type="ECO:0000256" key="7">
    <source>
        <dbReference type="ARBA" id="ARBA00022842"/>
    </source>
</evidence>
<evidence type="ECO:0000256" key="4">
    <source>
        <dbReference type="ARBA" id="ARBA00022723"/>
    </source>
</evidence>
<dbReference type="InterPro" id="IPR000380">
    <property type="entry name" value="Topo_IA"/>
</dbReference>
<dbReference type="InterPro" id="IPR028612">
    <property type="entry name" value="Topoisom_1_IA"/>
</dbReference>
<dbReference type="PANTHER" id="PTHR42785">
    <property type="entry name" value="DNA TOPOISOMERASE, TYPE IA, CORE"/>
    <property type="match status" value="1"/>
</dbReference>
<dbReference type="Pfam" id="PF01131">
    <property type="entry name" value="Topoisom_bac"/>
    <property type="match status" value="1"/>
</dbReference>
<dbReference type="Pfam" id="PF01396">
    <property type="entry name" value="Zn_ribbon_Top1"/>
    <property type="match status" value="2"/>
</dbReference>
<evidence type="ECO:0000256" key="11">
    <source>
        <dbReference type="ARBA" id="ARBA00030003"/>
    </source>
</evidence>
<keyword evidence="8" id="KW-0799">Topoisomerase</keyword>
<dbReference type="Gene3D" id="2.70.20.10">
    <property type="entry name" value="Topoisomerase I, domain 3"/>
    <property type="match status" value="1"/>
</dbReference>
<keyword evidence="4" id="KW-0479">Metal-binding</keyword>
<accession>A0A2M8EM65</accession>
<organism evidence="17 18">
    <name type="scientific">candidate division WWE3 bacterium CG_4_9_14_0_2_um_filter_35_11</name>
    <dbReference type="NCBI Taxonomy" id="1975077"/>
    <lineage>
        <taxon>Bacteria</taxon>
        <taxon>Katanobacteria</taxon>
    </lineage>
</organism>
<evidence type="ECO:0000256" key="9">
    <source>
        <dbReference type="ARBA" id="ARBA00023125"/>
    </source>
</evidence>
<dbReference type="SMART" id="SM00436">
    <property type="entry name" value="TOP1Bc"/>
    <property type="match status" value="1"/>
</dbReference>
<gene>
    <name evidence="17" type="ORF">CO058_01395</name>
</gene>
<dbReference type="Pfam" id="PF01751">
    <property type="entry name" value="Toprim"/>
    <property type="match status" value="1"/>
</dbReference>
<dbReference type="Gene3D" id="1.10.290.10">
    <property type="entry name" value="Topoisomerase I, domain 4"/>
    <property type="match status" value="1"/>
</dbReference>